<accession>A0A224YX90</accession>
<dbReference type="Gene3D" id="3.40.50.720">
    <property type="entry name" value="NAD(P)-binding Rossmann-like Domain"/>
    <property type="match status" value="1"/>
</dbReference>
<reference evidence="2" key="1">
    <citation type="journal article" date="2017" name="Parasit. Vectors">
        <title>Sialotranscriptomics of Rhipicephalus zambeziensis reveals intricate expression profiles of secretory proteins and suggests tight temporal transcriptional regulation during blood-feeding.</title>
        <authorList>
            <person name="de Castro M.H."/>
            <person name="de Klerk D."/>
            <person name="Pienaar R."/>
            <person name="Rees D.J.G."/>
            <person name="Mans B.J."/>
        </authorList>
    </citation>
    <scope>NUCLEOTIDE SEQUENCE</scope>
    <source>
        <tissue evidence="2">Salivary glands</tissue>
    </source>
</reference>
<dbReference type="InterPro" id="IPR002347">
    <property type="entry name" value="SDR_fam"/>
</dbReference>
<dbReference type="SMART" id="SM00822">
    <property type="entry name" value="PKS_KR"/>
    <property type="match status" value="1"/>
</dbReference>
<evidence type="ECO:0000313" key="2">
    <source>
        <dbReference type="EMBL" id="MAA21535.1"/>
    </source>
</evidence>
<feature type="domain" description="Ketoreductase" evidence="1">
    <location>
        <begin position="7"/>
        <end position="185"/>
    </location>
</feature>
<dbReference type="FunFam" id="3.40.50.720:FF:000084">
    <property type="entry name" value="Short-chain dehydrogenase reductase"/>
    <property type="match status" value="1"/>
</dbReference>
<dbReference type="InterPro" id="IPR036291">
    <property type="entry name" value="NAD(P)-bd_dom_sf"/>
</dbReference>
<dbReference type="PANTHER" id="PTHR43975:SF2">
    <property type="entry name" value="EG:BACR7A4.14 PROTEIN-RELATED"/>
    <property type="match status" value="1"/>
</dbReference>
<dbReference type="PRINTS" id="PR00081">
    <property type="entry name" value="GDHRDH"/>
</dbReference>
<protein>
    <submittedName>
        <fullName evidence="2">Oxidoreductase</fullName>
    </submittedName>
</protein>
<organism evidence="2">
    <name type="scientific">Rhipicephalus zambeziensis</name>
    <dbReference type="NCBI Taxonomy" id="60191"/>
    <lineage>
        <taxon>Eukaryota</taxon>
        <taxon>Metazoa</taxon>
        <taxon>Ecdysozoa</taxon>
        <taxon>Arthropoda</taxon>
        <taxon>Chelicerata</taxon>
        <taxon>Arachnida</taxon>
        <taxon>Acari</taxon>
        <taxon>Parasitiformes</taxon>
        <taxon>Ixodida</taxon>
        <taxon>Ixodoidea</taxon>
        <taxon>Ixodidae</taxon>
        <taxon>Rhipicephalinae</taxon>
        <taxon>Rhipicephalus</taxon>
        <taxon>Rhipicephalus</taxon>
    </lineage>
</organism>
<sequence length="272" mass="28712">MPDLRGKVAFITGASSGIGEATALHFATLGCSLSITARNAGALERVAAQCKASGVEVLVKTADVRNTEEVSAVIKETAEHFGKIDIVVNCAGSARIGFVGRISLEDFDDELNINLRTVFHITQEVLPHLIKTKGNIVNVSSIGTMRPVPAAALSGISKAGVDKLTKISALEYAPYGIRVNSINPGPIETKMVFKEEMSPEMKTMIRRAMEASTVMGRLGTVEEAARAIAFLASDEASFITGHSLPVDGGSLLIGTLKGNNLAQAHTMQVPPQ</sequence>
<dbReference type="PROSITE" id="PS51257">
    <property type="entry name" value="PROKAR_LIPOPROTEIN"/>
    <property type="match status" value="1"/>
</dbReference>
<dbReference type="EMBL" id="GFPF01010389">
    <property type="protein sequence ID" value="MAA21535.1"/>
    <property type="molecule type" value="Transcribed_RNA"/>
</dbReference>
<proteinExistence type="predicted"/>
<evidence type="ECO:0000259" key="1">
    <source>
        <dbReference type="SMART" id="SM00822"/>
    </source>
</evidence>
<dbReference type="InterPro" id="IPR057326">
    <property type="entry name" value="KR_dom"/>
</dbReference>
<dbReference type="SUPFAM" id="SSF51735">
    <property type="entry name" value="NAD(P)-binding Rossmann-fold domains"/>
    <property type="match status" value="1"/>
</dbReference>
<dbReference type="PANTHER" id="PTHR43975">
    <property type="entry name" value="ZGC:101858"/>
    <property type="match status" value="1"/>
</dbReference>
<dbReference type="AlphaFoldDB" id="A0A224YX90"/>
<name>A0A224YX90_9ACAR</name>
<dbReference type="PRINTS" id="PR00080">
    <property type="entry name" value="SDRFAMILY"/>
</dbReference>
<dbReference type="Pfam" id="PF13561">
    <property type="entry name" value="adh_short_C2"/>
    <property type="match status" value="1"/>
</dbReference>